<reference evidence="1" key="1">
    <citation type="journal article" date="2021" name="Proc. Natl. Acad. Sci. U.S.A.">
        <title>A Catalog of Tens of Thousands of Viruses from Human Metagenomes Reveals Hidden Associations with Chronic Diseases.</title>
        <authorList>
            <person name="Tisza M.J."/>
            <person name="Buck C.B."/>
        </authorList>
    </citation>
    <scope>NUCLEOTIDE SEQUENCE</scope>
    <source>
        <strain evidence="1">CtXPH7</strain>
    </source>
</reference>
<accession>A0A8S5LY01</accession>
<dbReference type="EMBL" id="BK014767">
    <property type="protein sequence ID" value="DAD74917.1"/>
    <property type="molecule type" value="Genomic_DNA"/>
</dbReference>
<proteinExistence type="predicted"/>
<protein>
    <submittedName>
        <fullName evidence="1">Hydrogenase/urease nickel incorporation protein</fullName>
    </submittedName>
</protein>
<organism evidence="1">
    <name type="scientific">Siphoviridae sp. ctXPH7</name>
    <dbReference type="NCBI Taxonomy" id="2826367"/>
    <lineage>
        <taxon>Viruses</taxon>
        <taxon>Duplodnaviria</taxon>
        <taxon>Heunggongvirae</taxon>
        <taxon>Uroviricota</taxon>
        <taxon>Caudoviricetes</taxon>
    </lineage>
</organism>
<evidence type="ECO:0000313" key="1">
    <source>
        <dbReference type="EMBL" id="DAD74917.1"/>
    </source>
</evidence>
<sequence length="126" mass="14049">MSDVKKPIRLVDVGELEADLKKDLAEEEAKGKAADTLFCESISDALSDLSNLPTIDPESLRGHAKWVKDKELKFIIVDDEDNSHEEPAICCTHCKAKISQSDFDSWVWNFCPVCGFKMEDATNGDD</sequence>
<name>A0A8S5LY01_9CAUD</name>